<dbReference type="Ensembl" id="ENSTMTT00000028441.1">
    <property type="protein sequence ID" value="ENSTMTP00000027456.1"/>
    <property type="gene ID" value="ENSTMTG00000020025.1"/>
</dbReference>
<evidence type="ECO:0000256" key="3">
    <source>
        <dbReference type="ARBA" id="ARBA00023136"/>
    </source>
</evidence>
<dbReference type="GO" id="GO:0009897">
    <property type="term" value="C:external side of plasma membrane"/>
    <property type="evidence" value="ECO:0007669"/>
    <property type="project" value="TreeGrafter"/>
</dbReference>
<dbReference type="InterPro" id="IPR050208">
    <property type="entry name" value="MHC_class-I_related"/>
</dbReference>
<dbReference type="GO" id="GO:0030670">
    <property type="term" value="C:phagocytic vesicle membrane"/>
    <property type="evidence" value="ECO:0007669"/>
    <property type="project" value="UniProtKB-ARBA"/>
</dbReference>
<feature type="domain" description="MHC class I-like antigen recognition-like" evidence="5">
    <location>
        <begin position="25"/>
        <end position="117"/>
    </location>
</feature>
<dbReference type="GO" id="GO:0098553">
    <property type="term" value="C:lumenal side of endoplasmic reticulum membrane"/>
    <property type="evidence" value="ECO:0007669"/>
    <property type="project" value="UniProtKB-ARBA"/>
</dbReference>
<evidence type="ECO:0000313" key="6">
    <source>
        <dbReference type="Ensembl" id="ENSTMTP00000027456.1"/>
    </source>
</evidence>
<keyword evidence="3" id="KW-0472">Membrane</keyword>
<dbReference type="GO" id="GO:0042612">
    <property type="term" value="C:MHC class I protein complex"/>
    <property type="evidence" value="ECO:0007669"/>
    <property type="project" value="UniProtKB-KW"/>
</dbReference>
<keyword evidence="4" id="KW-0325">Glycoprotein</keyword>
<dbReference type="Proteomes" id="UP000472274">
    <property type="component" value="Unplaced"/>
</dbReference>
<dbReference type="Pfam" id="PF00129">
    <property type="entry name" value="MHC_I"/>
    <property type="match status" value="1"/>
</dbReference>
<sequence length="234" mass="25699">SQGGAASAALLAGSGRLIVTEGERMFHMVVSEPGPGLPWYSRVAYVDDQVIFNYTSGMQRVEPRTAWMAQNEGPEFWDLQNFWARRWEAWFNASLNTLRELCNHSEAGSAAFTSALGRSCSPVSLLHCSFCLISRVSLFKVRLLFTPQEEGLTSTWAGELLENQPLQRAETPGLPYSWEHNPSTCPLVGAPGVRQVPLHAIDRCVKSCSSCSVPSVRGCSHLARPPIGLSHLAR</sequence>
<dbReference type="PANTHER" id="PTHR16675:SF251">
    <property type="entry name" value="HLA CLASS I HISTOCOMPATIBILITY ANTIGEN, C ALPHA CHAIN"/>
    <property type="match status" value="1"/>
</dbReference>
<keyword evidence="7" id="KW-1185">Reference proteome</keyword>
<dbReference type="GO" id="GO:0001916">
    <property type="term" value="P:positive regulation of T cell mediated cytotoxicity"/>
    <property type="evidence" value="ECO:0007669"/>
    <property type="project" value="TreeGrafter"/>
</dbReference>
<keyword evidence="2" id="KW-0391">Immunity</keyword>
<dbReference type="GO" id="GO:0006955">
    <property type="term" value="P:immune response"/>
    <property type="evidence" value="ECO:0007669"/>
    <property type="project" value="TreeGrafter"/>
</dbReference>
<evidence type="ECO:0000256" key="1">
    <source>
        <dbReference type="ARBA" id="ARBA00004167"/>
    </source>
</evidence>
<accession>A0A674K063</accession>
<organism evidence="6 7">
    <name type="scientific">Terrapene triunguis</name>
    <name type="common">Three-toed box turtle</name>
    <dbReference type="NCBI Taxonomy" id="2587831"/>
    <lineage>
        <taxon>Eukaryota</taxon>
        <taxon>Metazoa</taxon>
        <taxon>Chordata</taxon>
        <taxon>Craniata</taxon>
        <taxon>Vertebrata</taxon>
        <taxon>Euteleostomi</taxon>
        <taxon>Archelosauria</taxon>
        <taxon>Testudinata</taxon>
        <taxon>Testudines</taxon>
        <taxon>Cryptodira</taxon>
        <taxon>Durocryptodira</taxon>
        <taxon>Testudinoidea</taxon>
        <taxon>Emydidae</taxon>
        <taxon>Terrapene</taxon>
    </lineage>
</organism>
<dbReference type="GeneTree" id="ENSGT00990000211507"/>
<proteinExistence type="predicted"/>
<dbReference type="InParanoid" id="A0A674K063"/>
<dbReference type="GO" id="GO:0002486">
    <property type="term" value="P:antigen processing and presentation of endogenous peptide antigen via MHC class I via ER pathway, TAP-independent"/>
    <property type="evidence" value="ECO:0007669"/>
    <property type="project" value="TreeGrafter"/>
</dbReference>
<comment type="subcellular location">
    <subcellularLocation>
        <location evidence="1">Membrane</location>
        <topology evidence="1">Single-pass membrane protein</topology>
    </subcellularLocation>
</comment>
<reference evidence="6" key="2">
    <citation type="submission" date="2025-09" db="UniProtKB">
        <authorList>
            <consortium name="Ensembl"/>
        </authorList>
    </citation>
    <scope>IDENTIFICATION</scope>
</reference>
<dbReference type="SUPFAM" id="SSF54452">
    <property type="entry name" value="MHC antigen-recognition domain"/>
    <property type="match status" value="1"/>
</dbReference>
<reference evidence="6" key="1">
    <citation type="submission" date="2025-08" db="UniProtKB">
        <authorList>
            <consortium name="Ensembl"/>
        </authorList>
    </citation>
    <scope>IDENTIFICATION</scope>
</reference>
<name>A0A674K063_9SAUR</name>
<dbReference type="InterPro" id="IPR011161">
    <property type="entry name" value="MHC_I-like_Ag-recog"/>
</dbReference>
<keyword evidence="2" id="KW-0490">MHC I</keyword>
<dbReference type="GO" id="GO:0005615">
    <property type="term" value="C:extracellular space"/>
    <property type="evidence" value="ECO:0007669"/>
    <property type="project" value="TreeGrafter"/>
</dbReference>
<evidence type="ECO:0000256" key="2">
    <source>
        <dbReference type="ARBA" id="ARBA00022451"/>
    </source>
</evidence>
<evidence type="ECO:0000256" key="4">
    <source>
        <dbReference type="ARBA" id="ARBA00023180"/>
    </source>
</evidence>
<dbReference type="InterPro" id="IPR011162">
    <property type="entry name" value="MHC_I/II-like_Ag-recog"/>
</dbReference>
<protein>
    <recommendedName>
        <fullName evidence="5">MHC class I-like antigen recognition-like domain-containing protein</fullName>
    </recommendedName>
</protein>
<dbReference type="InterPro" id="IPR037055">
    <property type="entry name" value="MHC_I-like_Ag-recog_sf"/>
</dbReference>
<dbReference type="Gene3D" id="3.30.500.10">
    <property type="entry name" value="MHC class I-like antigen recognition-like"/>
    <property type="match status" value="1"/>
</dbReference>
<dbReference type="AlphaFoldDB" id="A0A674K063"/>
<dbReference type="GO" id="GO:0002476">
    <property type="term" value="P:antigen processing and presentation of endogenous peptide antigen via MHC class Ib"/>
    <property type="evidence" value="ECO:0007669"/>
    <property type="project" value="TreeGrafter"/>
</dbReference>
<evidence type="ECO:0000259" key="5">
    <source>
        <dbReference type="Pfam" id="PF00129"/>
    </source>
</evidence>
<dbReference type="PANTHER" id="PTHR16675">
    <property type="entry name" value="MHC CLASS I-RELATED"/>
    <property type="match status" value="1"/>
</dbReference>
<evidence type="ECO:0000313" key="7">
    <source>
        <dbReference type="Proteomes" id="UP000472274"/>
    </source>
</evidence>